<keyword evidence="2" id="KW-1185">Reference proteome</keyword>
<protein>
    <submittedName>
        <fullName evidence="1">Uncharacterized protein</fullName>
    </submittedName>
</protein>
<name>A0ABR0TAL8_AURPU</name>
<comment type="caution">
    <text evidence="1">The sequence shown here is derived from an EMBL/GenBank/DDBJ whole genome shotgun (WGS) entry which is preliminary data.</text>
</comment>
<evidence type="ECO:0000313" key="2">
    <source>
        <dbReference type="Proteomes" id="UP001341245"/>
    </source>
</evidence>
<proteinExistence type="predicted"/>
<evidence type="ECO:0000313" key="1">
    <source>
        <dbReference type="EMBL" id="KAK6001269.1"/>
    </source>
</evidence>
<sequence>MLFNFFKCCKGSNDGDLDHLPPARPIELKNTSTKLVTTRLPTSTRAIPELDISPSSSTALAMFGSEAKISVSSCVNTFTSQGEFEDVDLSSHTIFSSPPAVASKVLASPFDDHYEVDYTLANAVPTTNGDEEGSYASSPCSSAPSAIFEQHSRISSFGTCPSPFDDEYEVEQNVEYAPTTPSSSNDYTERAMEYQRVCLLFGPGSVEYNNLQRDHALAVLEGVKPQRNDPLSPTLVQTLAEKMGMNPQC</sequence>
<accession>A0ABR0TAL8</accession>
<reference evidence="1 2" key="1">
    <citation type="submission" date="2023-11" db="EMBL/GenBank/DDBJ databases">
        <title>Draft genome sequence and annotation of the polyextremotolerant black yeast-like fungus Aureobasidium pullulans NRRL 62042.</title>
        <authorList>
            <person name="Dielentheis-Frenken M.R.E."/>
            <person name="Wibberg D."/>
            <person name="Blank L.M."/>
            <person name="Tiso T."/>
        </authorList>
    </citation>
    <scope>NUCLEOTIDE SEQUENCE [LARGE SCALE GENOMIC DNA]</scope>
    <source>
        <strain evidence="1 2">NRRL 62042</strain>
    </source>
</reference>
<organism evidence="1 2">
    <name type="scientific">Aureobasidium pullulans</name>
    <name type="common">Black yeast</name>
    <name type="synonym">Pullularia pullulans</name>
    <dbReference type="NCBI Taxonomy" id="5580"/>
    <lineage>
        <taxon>Eukaryota</taxon>
        <taxon>Fungi</taxon>
        <taxon>Dikarya</taxon>
        <taxon>Ascomycota</taxon>
        <taxon>Pezizomycotina</taxon>
        <taxon>Dothideomycetes</taxon>
        <taxon>Dothideomycetidae</taxon>
        <taxon>Dothideales</taxon>
        <taxon>Saccotheciaceae</taxon>
        <taxon>Aureobasidium</taxon>
    </lineage>
</organism>
<dbReference type="Proteomes" id="UP001341245">
    <property type="component" value="Unassembled WGS sequence"/>
</dbReference>
<dbReference type="EMBL" id="JASGXD010000014">
    <property type="protein sequence ID" value="KAK6001269.1"/>
    <property type="molecule type" value="Genomic_DNA"/>
</dbReference>
<gene>
    <name evidence="1" type="ORF">QM012_002600</name>
</gene>